<comment type="caution">
    <text evidence="1">The sequence shown here is derived from an EMBL/GenBank/DDBJ whole genome shotgun (WGS) entry which is preliminary data.</text>
</comment>
<organism evidence="1 2">
    <name type="scientific">Polyplosphaeria fusca</name>
    <dbReference type="NCBI Taxonomy" id="682080"/>
    <lineage>
        <taxon>Eukaryota</taxon>
        <taxon>Fungi</taxon>
        <taxon>Dikarya</taxon>
        <taxon>Ascomycota</taxon>
        <taxon>Pezizomycotina</taxon>
        <taxon>Dothideomycetes</taxon>
        <taxon>Pleosporomycetidae</taxon>
        <taxon>Pleosporales</taxon>
        <taxon>Tetraplosphaeriaceae</taxon>
        <taxon>Polyplosphaeria</taxon>
    </lineage>
</organism>
<gene>
    <name evidence="1" type="ORF">EJ04DRAFT_159940</name>
</gene>
<evidence type="ECO:0000313" key="1">
    <source>
        <dbReference type="EMBL" id="KAF2736457.1"/>
    </source>
</evidence>
<protein>
    <submittedName>
        <fullName evidence="1">Uncharacterized protein</fullName>
    </submittedName>
</protein>
<dbReference type="OrthoDB" id="3781185at2759"/>
<reference evidence="1" key="1">
    <citation type="journal article" date="2020" name="Stud. Mycol.">
        <title>101 Dothideomycetes genomes: a test case for predicting lifestyles and emergence of pathogens.</title>
        <authorList>
            <person name="Haridas S."/>
            <person name="Albert R."/>
            <person name="Binder M."/>
            <person name="Bloem J."/>
            <person name="Labutti K."/>
            <person name="Salamov A."/>
            <person name="Andreopoulos B."/>
            <person name="Baker S."/>
            <person name="Barry K."/>
            <person name="Bills G."/>
            <person name="Bluhm B."/>
            <person name="Cannon C."/>
            <person name="Castanera R."/>
            <person name="Culley D."/>
            <person name="Daum C."/>
            <person name="Ezra D."/>
            <person name="Gonzalez J."/>
            <person name="Henrissat B."/>
            <person name="Kuo A."/>
            <person name="Liang C."/>
            <person name="Lipzen A."/>
            <person name="Lutzoni F."/>
            <person name="Magnuson J."/>
            <person name="Mondo S."/>
            <person name="Nolan M."/>
            <person name="Ohm R."/>
            <person name="Pangilinan J."/>
            <person name="Park H.-J."/>
            <person name="Ramirez L."/>
            <person name="Alfaro M."/>
            <person name="Sun H."/>
            <person name="Tritt A."/>
            <person name="Yoshinaga Y."/>
            <person name="Zwiers L.-H."/>
            <person name="Turgeon B."/>
            <person name="Goodwin S."/>
            <person name="Spatafora J."/>
            <person name="Crous P."/>
            <person name="Grigoriev I."/>
        </authorList>
    </citation>
    <scope>NUCLEOTIDE SEQUENCE</scope>
    <source>
        <strain evidence="1">CBS 125425</strain>
    </source>
</reference>
<name>A0A9P4QZG8_9PLEO</name>
<dbReference type="EMBL" id="ML996125">
    <property type="protein sequence ID" value="KAF2736457.1"/>
    <property type="molecule type" value="Genomic_DNA"/>
</dbReference>
<dbReference type="Proteomes" id="UP000799444">
    <property type="component" value="Unassembled WGS sequence"/>
</dbReference>
<accession>A0A9P4QZG8</accession>
<evidence type="ECO:0000313" key="2">
    <source>
        <dbReference type="Proteomes" id="UP000799444"/>
    </source>
</evidence>
<keyword evidence="2" id="KW-1185">Reference proteome</keyword>
<sequence length="148" mass="17180">MTTELDPAVTRVTVVLNRADDWHKWLFIRKDTAQKNDLWKYVDPATPAADLPTLMAQPEPQLADYHGGATSIAQLTAAELKLYQWEYKRWERRDIEFERHKKALAEFNLDISTTIAAKHLYLIENKDTPHERLTTLKKHLAPSDATRQ</sequence>
<proteinExistence type="predicted"/>
<dbReference type="AlphaFoldDB" id="A0A9P4QZG8"/>